<sequence length="188" mass="21831">MMIMKNGEKVKMTDSEILKNYAFMPMYVIAVTNYQGSRKERYLFVTKTNSDDGKIGYLECLDEGELLFGLKFRNEYWFDVKKTIKGLCKTLTKQSNILGSPLVKYRFVTDEAFYIVTSPKFKHRDFMYKWIKSSGRKEMNLIEIVNGEPVPLKEKMIYGDPEIDGDYEYALLCLEANGFSAAKIKNPK</sequence>
<accession>A0A8S5MHQ5</accession>
<reference evidence="1" key="1">
    <citation type="journal article" date="2021" name="Proc. Natl. Acad. Sci. U.S.A.">
        <title>A Catalog of Tens of Thousands of Viruses from Human Metagenomes Reveals Hidden Associations with Chronic Diseases.</title>
        <authorList>
            <person name="Tisza M.J."/>
            <person name="Buck C.B."/>
        </authorList>
    </citation>
    <scope>NUCLEOTIDE SEQUENCE</scope>
    <source>
        <strain evidence="1">CtvyM23</strain>
    </source>
</reference>
<organism evidence="1">
    <name type="scientific">Siphoviridae sp. ctvyM23</name>
    <dbReference type="NCBI Taxonomy" id="2826514"/>
    <lineage>
        <taxon>Viruses</taxon>
        <taxon>Duplodnaviria</taxon>
        <taxon>Heunggongvirae</taxon>
        <taxon>Uroviricota</taxon>
        <taxon>Caudoviricetes</taxon>
    </lineage>
</organism>
<name>A0A8S5MHQ5_9CAUD</name>
<proteinExistence type="predicted"/>
<dbReference type="EMBL" id="BK014908">
    <property type="protein sequence ID" value="DAD81865.1"/>
    <property type="molecule type" value="Genomic_DNA"/>
</dbReference>
<protein>
    <submittedName>
        <fullName evidence="1">Uncharacterized protein</fullName>
    </submittedName>
</protein>
<evidence type="ECO:0000313" key="1">
    <source>
        <dbReference type="EMBL" id="DAD81865.1"/>
    </source>
</evidence>